<keyword evidence="2" id="KW-1185">Reference proteome</keyword>
<feature type="non-terminal residue" evidence="1">
    <location>
        <position position="1"/>
    </location>
</feature>
<protein>
    <submittedName>
        <fullName evidence="1">6721_t:CDS:1</fullName>
    </submittedName>
</protein>
<evidence type="ECO:0000313" key="1">
    <source>
        <dbReference type="EMBL" id="CAG8504649.1"/>
    </source>
</evidence>
<name>A0ACA9L1M0_9GLOM</name>
<dbReference type="Proteomes" id="UP000789366">
    <property type="component" value="Unassembled WGS sequence"/>
</dbReference>
<reference evidence="1" key="1">
    <citation type="submission" date="2021-06" db="EMBL/GenBank/DDBJ databases">
        <authorList>
            <person name="Kallberg Y."/>
            <person name="Tangrot J."/>
            <person name="Rosling A."/>
        </authorList>
    </citation>
    <scope>NUCLEOTIDE SEQUENCE</scope>
    <source>
        <strain evidence="1">28 12/20/2015</strain>
    </source>
</reference>
<sequence>SEITINKFYIEMNEIIHENSNTNVEDENFEVICAYVDELILMVKPKKLIFIALDGVAPRAKMNEQRNRRFKNTLKLSNSEFDRNSITPGTKFMEDLSKYIKKFICDKITNDDKWRNIKIIYSGHDVPGEGEHKIMEYIRHSESENDCIYGRDSDLILLGLLHYKQNLKILSSEEFSLSKSEGSPKSRVFEIKFLKTLRGNIEKEFSELWKPNPLSFEFNVESIIKDLILLVLFTGNDFIPTLSDIKINNKGLDAVISIYKEVLKECGGYIMISGTLNIERLKMIFKKLSFIEKEIFKSRDKNIDHLKSYEKNKAIETKSNNDEKDFFEWKEAYYLNNMMVKVNRENLIRSYIKGLQWVLSYYEGAIKSYRWFYPEYYSPLISGKSQIRLLPEAYQSLMNNSSIKEFYPETFSTDKNNIIKIPFIGEEELLSLLEPLENKLLDEEKQINKFRKALLFEYDNSNQRVSCADIE</sequence>
<comment type="caution">
    <text evidence="1">The sequence shown here is derived from an EMBL/GenBank/DDBJ whole genome shotgun (WGS) entry which is preliminary data.</text>
</comment>
<evidence type="ECO:0000313" key="2">
    <source>
        <dbReference type="Proteomes" id="UP000789366"/>
    </source>
</evidence>
<accession>A0ACA9L1M0</accession>
<proteinExistence type="predicted"/>
<dbReference type="EMBL" id="CAJVPW010002358">
    <property type="protein sequence ID" value="CAG8504649.1"/>
    <property type="molecule type" value="Genomic_DNA"/>
</dbReference>
<gene>
    <name evidence="1" type="ORF">SPELUC_LOCUS3179</name>
</gene>
<organism evidence="1 2">
    <name type="scientific">Cetraspora pellucida</name>
    <dbReference type="NCBI Taxonomy" id="1433469"/>
    <lineage>
        <taxon>Eukaryota</taxon>
        <taxon>Fungi</taxon>
        <taxon>Fungi incertae sedis</taxon>
        <taxon>Mucoromycota</taxon>
        <taxon>Glomeromycotina</taxon>
        <taxon>Glomeromycetes</taxon>
        <taxon>Diversisporales</taxon>
        <taxon>Gigasporaceae</taxon>
        <taxon>Cetraspora</taxon>
    </lineage>
</organism>